<protein>
    <submittedName>
        <fullName evidence="11">Uncharacterized protein</fullName>
    </submittedName>
</protein>
<evidence type="ECO:0000256" key="1">
    <source>
        <dbReference type="ARBA" id="ARBA00004496"/>
    </source>
</evidence>
<evidence type="ECO:0000256" key="6">
    <source>
        <dbReference type="ARBA" id="ARBA00023125"/>
    </source>
</evidence>
<feature type="domain" description="HTH araC/xylS-type" evidence="9">
    <location>
        <begin position="436"/>
        <end position="533"/>
    </location>
</feature>
<keyword evidence="2" id="KW-0963">Cytoplasm</keyword>
<dbReference type="Proteomes" id="UP000033163">
    <property type="component" value="Chromosome I"/>
</dbReference>
<comment type="subcellular location">
    <subcellularLocation>
        <location evidence="1">Cytoplasm</location>
    </subcellularLocation>
</comment>
<dbReference type="InterPro" id="IPR018062">
    <property type="entry name" value="HTH_AraC-typ_CS"/>
</dbReference>
<feature type="domain" description="Response regulatory" evidence="10">
    <location>
        <begin position="3"/>
        <end position="120"/>
    </location>
</feature>
<evidence type="ECO:0000256" key="5">
    <source>
        <dbReference type="ARBA" id="ARBA00023015"/>
    </source>
</evidence>
<accession>A0A0E3WIU8</accession>
<dbReference type="InterPro" id="IPR009057">
    <property type="entry name" value="Homeodomain-like_sf"/>
</dbReference>
<dbReference type="InterPro" id="IPR011006">
    <property type="entry name" value="CheY-like_superfamily"/>
</dbReference>
<evidence type="ECO:0000313" key="11">
    <source>
        <dbReference type="EMBL" id="CQR57663.1"/>
    </source>
</evidence>
<evidence type="ECO:0000256" key="7">
    <source>
        <dbReference type="ARBA" id="ARBA00023163"/>
    </source>
</evidence>
<keyword evidence="6" id="KW-0238">DNA-binding</keyword>
<evidence type="ECO:0000256" key="3">
    <source>
        <dbReference type="ARBA" id="ARBA00022553"/>
    </source>
</evidence>
<dbReference type="Gene3D" id="1.10.10.60">
    <property type="entry name" value="Homeodomain-like"/>
    <property type="match status" value="2"/>
</dbReference>
<dbReference type="Pfam" id="PF00072">
    <property type="entry name" value="Response_reg"/>
    <property type="match status" value="1"/>
</dbReference>
<dbReference type="SUPFAM" id="SSF52172">
    <property type="entry name" value="CheY-like"/>
    <property type="match status" value="1"/>
</dbReference>
<dbReference type="PROSITE" id="PS50110">
    <property type="entry name" value="RESPONSE_REGULATORY"/>
    <property type="match status" value="1"/>
</dbReference>
<dbReference type="SMART" id="SM00342">
    <property type="entry name" value="HTH_ARAC"/>
    <property type="match status" value="1"/>
</dbReference>
<gene>
    <name evidence="11" type="ORF">PRIO_5264</name>
</gene>
<proteinExistence type="predicted"/>
<keyword evidence="3 8" id="KW-0597">Phosphoprotein</keyword>
<dbReference type="SUPFAM" id="SSF46689">
    <property type="entry name" value="Homeodomain-like"/>
    <property type="match status" value="1"/>
</dbReference>
<evidence type="ECO:0000259" key="10">
    <source>
        <dbReference type="PROSITE" id="PS50110"/>
    </source>
</evidence>
<dbReference type="GO" id="GO:0000160">
    <property type="term" value="P:phosphorelay signal transduction system"/>
    <property type="evidence" value="ECO:0007669"/>
    <property type="project" value="UniProtKB-KW"/>
</dbReference>
<dbReference type="PRINTS" id="PR00032">
    <property type="entry name" value="HTHARAC"/>
</dbReference>
<dbReference type="InterPro" id="IPR001789">
    <property type="entry name" value="Sig_transdc_resp-reg_receiver"/>
</dbReference>
<dbReference type="PATRIC" id="fig|1073571.4.peg.5647"/>
<keyword evidence="4" id="KW-0902">Two-component regulatory system</keyword>
<evidence type="ECO:0000259" key="9">
    <source>
        <dbReference type="PROSITE" id="PS01124"/>
    </source>
</evidence>
<dbReference type="PROSITE" id="PS01124">
    <property type="entry name" value="HTH_ARAC_FAMILY_2"/>
    <property type="match status" value="1"/>
</dbReference>
<dbReference type="RefSeq" id="WP_020428083.1">
    <property type="nucleotide sequence ID" value="NZ_AGBD01000558.1"/>
</dbReference>
<dbReference type="PROSITE" id="PS00041">
    <property type="entry name" value="HTH_ARAC_FAMILY_1"/>
    <property type="match status" value="1"/>
</dbReference>
<dbReference type="AlphaFoldDB" id="A0A0E3WIU8"/>
<dbReference type="Pfam" id="PF12833">
    <property type="entry name" value="HTH_18"/>
    <property type="match status" value="1"/>
</dbReference>
<dbReference type="SMART" id="SM00448">
    <property type="entry name" value="REC"/>
    <property type="match status" value="1"/>
</dbReference>
<dbReference type="EMBL" id="LN831776">
    <property type="protein sequence ID" value="CQR57663.1"/>
    <property type="molecule type" value="Genomic_DNA"/>
</dbReference>
<dbReference type="GO" id="GO:0005737">
    <property type="term" value="C:cytoplasm"/>
    <property type="evidence" value="ECO:0007669"/>
    <property type="project" value="UniProtKB-SubCell"/>
</dbReference>
<dbReference type="InterPro" id="IPR020449">
    <property type="entry name" value="Tscrpt_reg_AraC-type_HTH"/>
</dbReference>
<sequence>MHQILLVDDEPYVVDDLSISLPWAELGFEQVHKAYSGYEALELLQRHPIDIVVTDINMPEISGIELIAAIRSRWKHIRVVMLTGYAEFEYARKAIEEQASAYLLKPIANDQLIAVIVKLREELRSEWEAWSSYQRTMQTFREHLPLLRDRLLGELLQGRKMPKAQLEERLAQFDLPLSTALPVCLAVVRPEEFFRRQDMHSMLLFEYAIINIAQELFQNRFRIWSCKDVHDYLVFLLQPRDDIEAGGNPGDDVAQAAYQLQNHVGTLIGGGLSVVTTGWGGFPDQVYTLYQSAISAIRQHIGSETGIYLDASDNSGSQPVEILQPLYEPPLFFHMFEANNWQGIEDKLNAIASELGRNPDRSLEHIHEARLHLETAFYYFAHKNNKMLSEIVGNPLLEQAPFQTPDMLRDWALEVIVLLREHFESERRDSRTVLIRSIHEYINSNLHYVSLQAIADHVQMHPVYLSKMYKLETGKRISDYISQAKMEKAAYLLIHTPLKIYEVSAELGYSNAHYFIKLFKEYSGMTPHEFRDRSL</sequence>
<dbReference type="GO" id="GO:0003700">
    <property type="term" value="F:DNA-binding transcription factor activity"/>
    <property type="evidence" value="ECO:0007669"/>
    <property type="project" value="InterPro"/>
</dbReference>
<dbReference type="InterPro" id="IPR018060">
    <property type="entry name" value="HTH_AraC"/>
</dbReference>
<dbReference type="PANTHER" id="PTHR42713">
    <property type="entry name" value="HISTIDINE KINASE-RELATED"/>
    <property type="match status" value="1"/>
</dbReference>
<evidence type="ECO:0000256" key="8">
    <source>
        <dbReference type="PROSITE-ProRule" id="PRU00169"/>
    </source>
</evidence>
<dbReference type="CDD" id="cd17536">
    <property type="entry name" value="REC_YesN-like"/>
    <property type="match status" value="1"/>
</dbReference>
<evidence type="ECO:0000256" key="2">
    <source>
        <dbReference type="ARBA" id="ARBA00022490"/>
    </source>
</evidence>
<name>A0A0E3WIU8_9BACL</name>
<feature type="modified residue" description="4-aspartylphosphate" evidence="8">
    <location>
        <position position="55"/>
    </location>
</feature>
<organism evidence="11 12">
    <name type="scientific">Paenibacillus riograndensis SBR5</name>
    <dbReference type="NCBI Taxonomy" id="1073571"/>
    <lineage>
        <taxon>Bacteria</taxon>
        <taxon>Bacillati</taxon>
        <taxon>Bacillota</taxon>
        <taxon>Bacilli</taxon>
        <taxon>Bacillales</taxon>
        <taxon>Paenibacillaceae</taxon>
        <taxon>Paenibacillus</taxon>
        <taxon>Paenibacillus sonchi group</taxon>
    </lineage>
</organism>
<evidence type="ECO:0000313" key="12">
    <source>
        <dbReference type="Proteomes" id="UP000033163"/>
    </source>
</evidence>
<dbReference type="KEGG" id="pri:PRIO_5264"/>
<dbReference type="HOGENOM" id="CLU_000445_5_0_9"/>
<dbReference type="PANTHER" id="PTHR42713:SF3">
    <property type="entry name" value="TRANSCRIPTIONAL REGULATORY PROTEIN HPTR"/>
    <property type="match status" value="1"/>
</dbReference>
<dbReference type="Gene3D" id="3.40.50.2300">
    <property type="match status" value="1"/>
</dbReference>
<dbReference type="InterPro" id="IPR051552">
    <property type="entry name" value="HptR"/>
</dbReference>
<keyword evidence="5" id="KW-0805">Transcription regulation</keyword>
<dbReference type="GO" id="GO:0043565">
    <property type="term" value="F:sequence-specific DNA binding"/>
    <property type="evidence" value="ECO:0007669"/>
    <property type="project" value="InterPro"/>
</dbReference>
<keyword evidence="7" id="KW-0804">Transcription</keyword>
<reference evidence="12" key="1">
    <citation type="submission" date="2015-03" db="EMBL/GenBank/DDBJ databases">
        <authorList>
            <person name="Wibberg D."/>
        </authorList>
    </citation>
    <scope>NUCLEOTIDE SEQUENCE [LARGE SCALE GENOMIC DNA]</scope>
</reference>
<evidence type="ECO:0000256" key="4">
    <source>
        <dbReference type="ARBA" id="ARBA00023012"/>
    </source>
</evidence>